<dbReference type="AlphaFoldDB" id="A0A8H6T1A0"/>
<dbReference type="Gene3D" id="3.60.21.10">
    <property type="match status" value="1"/>
</dbReference>
<keyword evidence="2" id="KW-0812">Transmembrane</keyword>
<dbReference type="InterPro" id="IPR004843">
    <property type="entry name" value="Calcineurin-like_PHP"/>
</dbReference>
<name>A0A8H6T1A0_9AGAR</name>
<evidence type="ECO:0000256" key="2">
    <source>
        <dbReference type="SAM" id="Phobius"/>
    </source>
</evidence>
<evidence type="ECO:0000259" key="3">
    <source>
        <dbReference type="Pfam" id="PF00149"/>
    </source>
</evidence>
<dbReference type="GO" id="GO:0004721">
    <property type="term" value="F:phosphoprotein phosphatase activity"/>
    <property type="evidence" value="ECO:0007669"/>
    <property type="project" value="TreeGrafter"/>
</dbReference>
<feature type="domain" description="Calcineurin-like phosphoesterase" evidence="3">
    <location>
        <begin position="297"/>
        <end position="405"/>
    </location>
</feature>
<dbReference type="SUPFAM" id="SSF56300">
    <property type="entry name" value="Metallo-dependent phosphatases"/>
    <property type="match status" value="1"/>
</dbReference>
<dbReference type="PANTHER" id="PTHR32440:SF0">
    <property type="entry name" value="PHOSPHATASE DCR2-RELATED"/>
    <property type="match status" value="1"/>
</dbReference>
<keyword evidence="2" id="KW-0472">Membrane</keyword>
<dbReference type="PANTHER" id="PTHR32440">
    <property type="entry name" value="PHOSPHATASE DCR2-RELATED-RELATED"/>
    <property type="match status" value="1"/>
</dbReference>
<evidence type="ECO:0000313" key="5">
    <source>
        <dbReference type="Proteomes" id="UP000636479"/>
    </source>
</evidence>
<dbReference type="GO" id="GO:0005737">
    <property type="term" value="C:cytoplasm"/>
    <property type="evidence" value="ECO:0007669"/>
    <property type="project" value="TreeGrafter"/>
</dbReference>
<proteinExistence type="predicted"/>
<dbReference type="GeneID" id="59342904"/>
<dbReference type="CDD" id="cd07383">
    <property type="entry name" value="MPP_Dcr2"/>
    <property type="match status" value="1"/>
</dbReference>
<comment type="caution">
    <text evidence="4">The sequence shown here is derived from an EMBL/GenBank/DDBJ whole genome shotgun (WGS) entry which is preliminary data.</text>
</comment>
<organism evidence="4 5">
    <name type="scientific">Mycena indigotica</name>
    <dbReference type="NCBI Taxonomy" id="2126181"/>
    <lineage>
        <taxon>Eukaryota</taxon>
        <taxon>Fungi</taxon>
        <taxon>Dikarya</taxon>
        <taxon>Basidiomycota</taxon>
        <taxon>Agaricomycotina</taxon>
        <taxon>Agaricomycetes</taxon>
        <taxon>Agaricomycetidae</taxon>
        <taxon>Agaricales</taxon>
        <taxon>Marasmiineae</taxon>
        <taxon>Mycenaceae</taxon>
        <taxon>Mycena</taxon>
    </lineage>
</organism>
<protein>
    <submittedName>
        <fullName evidence="4">AIP3 domain-containing protein</fullName>
    </submittedName>
</protein>
<sequence>MAPLARCWRFISGVSIPVSTFVSFTCMLIFIFILYQPTPGPGILQRLGWQSWESVSTAPRPNIGTDSTSNQPKPAESASSGGVEWWNVTQTEETVDGASLPLDGWAPLLPHDTGFSEIAVTHCFVNPRLASVCDPASTPEKDAMMGKFVRVDRNLNFDAGYFSGYLNIYYRRTRRQDVKLITDIKLLSNSQSPPSKDWVKAPTSLRSGVLAAPALHLWYKLGKTASEMSKAERSNLITELDVLYGDDIPWTHAERLVDNEARGKTYGSLYPPFFMLNADLAVPPRAPPLHFSHNGQFKVVQVADLHFSVAETPCRDTATSFSCPGGSDSTTSKTLISVMLDIEKPDLVVFSGDQLNGQGTSWDSKSVLAKFSREVASRGIPWAVVFGNHDEDSGAIAKEEQVKLMKALPYSLVEAGPKDIHGVGNYVLKVLSADPSKMHLLTLYFLDSGSYSRGFYNLWGWFTPTAYDWIRQSQIDWFMQESASIKPIERPFNPDRTKDLGHVWRRQRADQLVPQIGKLAKPNALMFFHMPLPETYNKADTGSNGRPLDVGISGQEDKGSATDSDGFFTKGILKALETDNSRDPTPEVKVIGNGHSHLTENCRRVNGVWFCFGGGGSYSGYGKLGFDRRFRVYDISDFGETIRTYKRTEHDGFKEILDDLVLVGKGART</sequence>
<feature type="region of interest" description="Disordered" evidence="1">
    <location>
        <begin position="58"/>
        <end position="83"/>
    </location>
</feature>
<dbReference type="Pfam" id="PF00149">
    <property type="entry name" value="Metallophos"/>
    <property type="match status" value="1"/>
</dbReference>
<reference evidence="4" key="1">
    <citation type="submission" date="2020-05" db="EMBL/GenBank/DDBJ databases">
        <title>Mycena genomes resolve the evolution of fungal bioluminescence.</title>
        <authorList>
            <person name="Tsai I.J."/>
        </authorList>
    </citation>
    <scope>NUCLEOTIDE SEQUENCE</scope>
    <source>
        <strain evidence="4">171206Taipei</strain>
    </source>
</reference>
<accession>A0A8H6T1A0</accession>
<keyword evidence="5" id="KW-1185">Reference proteome</keyword>
<dbReference type="OrthoDB" id="783096at2759"/>
<dbReference type="Proteomes" id="UP000636479">
    <property type="component" value="Unassembled WGS sequence"/>
</dbReference>
<evidence type="ECO:0000313" key="4">
    <source>
        <dbReference type="EMBL" id="KAF7309823.1"/>
    </source>
</evidence>
<feature type="transmembrane region" description="Helical" evidence="2">
    <location>
        <begin position="12"/>
        <end position="35"/>
    </location>
</feature>
<dbReference type="InterPro" id="IPR029052">
    <property type="entry name" value="Metallo-depent_PP-like"/>
</dbReference>
<evidence type="ECO:0000256" key="1">
    <source>
        <dbReference type="SAM" id="MobiDB-lite"/>
    </source>
</evidence>
<gene>
    <name evidence="4" type="ORF">MIND_00354200</name>
</gene>
<keyword evidence="2" id="KW-1133">Transmembrane helix</keyword>
<dbReference type="EMBL" id="JACAZF010000003">
    <property type="protein sequence ID" value="KAF7309823.1"/>
    <property type="molecule type" value="Genomic_DNA"/>
</dbReference>
<dbReference type="Gene3D" id="2.100.10.50">
    <property type="match status" value="1"/>
</dbReference>
<dbReference type="RefSeq" id="XP_037223273.1">
    <property type="nucleotide sequence ID" value="XM_037360388.1"/>
</dbReference>
<feature type="compositionally biased region" description="Polar residues" evidence="1">
    <location>
        <begin position="58"/>
        <end position="80"/>
    </location>
</feature>